<dbReference type="InterPro" id="IPR036380">
    <property type="entry name" value="Isochorismatase-like_sf"/>
</dbReference>
<gene>
    <name evidence="9" type="primary">PNC1_1</name>
    <name evidence="9" type="ORF">AAF712_009284</name>
</gene>
<keyword evidence="2" id="KW-0662">Pyridine nucleotide biosynthesis</keyword>
<keyword evidence="3" id="KW-0479">Metal-binding</keyword>
<dbReference type="Proteomes" id="UP001437256">
    <property type="component" value="Unassembled WGS sequence"/>
</dbReference>
<evidence type="ECO:0000256" key="3">
    <source>
        <dbReference type="ARBA" id="ARBA00022723"/>
    </source>
</evidence>
<organism evidence="9 10">
    <name type="scientific">Marasmius tenuissimus</name>
    <dbReference type="NCBI Taxonomy" id="585030"/>
    <lineage>
        <taxon>Eukaryota</taxon>
        <taxon>Fungi</taxon>
        <taxon>Dikarya</taxon>
        <taxon>Basidiomycota</taxon>
        <taxon>Agaricomycotina</taxon>
        <taxon>Agaricomycetes</taxon>
        <taxon>Agaricomycetidae</taxon>
        <taxon>Agaricales</taxon>
        <taxon>Marasmiineae</taxon>
        <taxon>Marasmiaceae</taxon>
        <taxon>Marasmius</taxon>
    </lineage>
</organism>
<sequence length="240" mass="26041">MQGTDTSSTSRPALIVVDFQEDFCPPNGSLAVRDGRSISTVVNNLLDHPFTLKVATKDFHPPNHVSFAVNHDPPDNVPFKSSATIHNPYNYDEIDVTTLWPVHCVQGTPGSELVPELNVSKVDKIIVKGTDARVEMYSAFEAPFRHPLVKEASSGLTQLLKEKEITDVYVVGLAMDYCVKCTAIDAKKDGYNTFVVKEGTKAVGGEAGWEAAAKELAEQGIPLISVEGEELARVKATRGS</sequence>
<dbReference type="InterPro" id="IPR052347">
    <property type="entry name" value="Isochorismatase_Nicotinamidase"/>
</dbReference>
<dbReference type="PANTHER" id="PTHR11080">
    <property type="entry name" value="PYRAZINAMIDASE/NICOTINAMIDASE"/>
    <property type="match status" value="1"/>
</dbReference>
<dbReference type="EC" id="3.5.1.19" evidence="6"/>
<evidence type="ECO:0000256" key="7">
    <source>
        <dbReference type="ARBA" id="ARBA00043224"/>
    </source>
</evidence>
<evidence type="ECO:0000313" key="9">
    <source>
        <dbReference type="EMBL" id="KAL0063839.1"/>
    </source>
</evidence>
<reference evidence="9 10" key="1">
    <citation type="submission" date="2024-05" db="EMBL/GenBank/DDBJ databases">
        <title>A draft genome resource for the thread blight pathogen Marasmius tenuissimus strain MS-2.</title>
        <authorList>
            <person name="Yulfo-Soto G.E."/>
            <person name="Baruah I.K."/>
            <person name="Amoako-Attah I."/>
            <person name="Bukari Y."/>
            <person name="Meinhardt L.W."/>
            <person name="Bailey B.A."/>
            <person name="Cohen S.P."/>
        </authorList>
    </citation>
    <scope>NUCLEOTIDE SEQUENCE [LARGE SCALE GENOMIC DNA]</scope>
    <source>
        <strain evidence="9 10">MS-2</strain>
    </source>
</reference>
<keyword evidence="10" id="KW-1185">Reference proteome</keyword>
<comment type="pathway">
    <text evidence="5">Cofactor biosynthesis; nicotinate biosynthesis; nicotinate from nicotinamide: step 1/1.</text>
</comment>
<evidence type="ECO:0000256" key="6">
    <source>
        <dbReference type="ARBA" id="ARBA00039017"/>
    </source>
</evidence>
<dbReference type="CDD" id="cd01011">
    <property type="entry name" value="nicotinamidase"/>
    <property type="match status" value="1"/>
</dbReference>
<dbReference type="GO" id="GO:0008936">
    <property type="term" value="F:nicotinamidase activity"/>
    <property type="evidence" value="ECO:0007669"/>
    <property type="project" value="UniProtKB-EC"/>
</dbReference>
<evidence type="ECO:0000256" key="2">
    <source>
        <dbReference type="ARBA" id="ARBA00022642"/>
    </source>
</evidence>
<comment type="caution">
    <text evidence="9">The sequence shown here is derived from an EMBL/GenBank/DDBJ whole genome shotgun (WGS) entry which is preliminary data.</text>
</comment>
<dbReference type="InterPro" id="IPR000868">
    <property type="entry name" value="Isochorismatase-like_dom"/>
</dbReference>
<accession>A0ABR2ZS42</accession>
<evidence type="ECO:0000259" key="8">
    <source>
        <dbReference type="Pfam" id="PF00857"/>
    </source>
</evidence>
<dbReference type="SUPFAM" id="SSF52499">
    <property type="entry name" value="Isochorismatase-like hydrolases"/>
    <property type="match status" value="1"/>
</dbReference>
<keyword evidence="4 9" id="KW-0378">Hydrolase</keyword>
<name>A0ABR2ZS42_9AGAR</name>
<evidence type="ECO:0000256" key="5">
    <source>
        <dbReference type="ARBA" id="ARBA00037900"/>
    </source>
</evidence>
<comment type="similarity">
    <text evidence="1">Belongs to the isochorismatase family.</text>
</comment>
<dbReference type="EMBL" id="JBBXMP010000073">
    <property type="protein sequence ID" value="KAL0063839.1"/>
    <property type="molecule type" value="Genomic_DNA"/>
</dbReference>
<protein>
    <recommendedName>
        <fullName evidence="6">nicotinamidase</fullName>
        <ecNumber evidence="6">3.5.1.19</ecNumber>
    </recommendedName>
    <alternativeName>
        <fullName evidence="7">Nicotinamide deamidase</fullName>
    </alternativeName>
</protein>
<dbReference type="Pfam" id="PF00857">
    <property type="entry name" value="Isochorismatase"/>
    <property type="match status" value="1"/>
</dbReference>
<proteinExistence type="inferred from homology"/>
<feature type="domain" description="Isochorismatase-like" evidence="8">
    <location>
        <begin position="13"/>
        <end position="227"/>
    </location>
</feature>
<dbReference type="PANTHER" id="PTHR11080:SF2">
    <property type="entry name" value="LD05707P"/>
    <property type="match status" value="1"/>
</dbReference>
<evidence type="ECO:0000256" key="1">
    <source>
        <dbReference type="ARBA" id="ARBA00006336"/>
    </source>
</evidence>
<evidence type="ECO:0000256" key="4">
    <source>
        <dbReference type="ARBA" id="ARBA00022801"/>
    </source>
</evidence>
<evidence type="ECO:0000313" key="10">
    <source>
        <dbReference type="Proteomes" id="UP001437256"/>
    </source>
</evidence>
<dbReference type="Gene3D" id="3.40.50.850">
    <property type="entry name" value="Isochorismatase-like"/>
    <property type="match status" value="1"/>
</dbReference>